<evidence type="ECO:0000313" key="3">
    <source>
        <dbReference type="EMBL" id="MBC8611299.1"/>
    </source>
</evidence>
<dbReference type="RefSeq" id="WP_154825320.1">
    <property type="nucleotide sequence ID" value="NZ_JACRTL010000005.1"/>
</dbReference>
<reference evidence="3" key="1">
    <citation type="submission" date="2020-08" db="EMBL/GenBank/DDBJ databases">
        <title>Genome public.</title>
        <authorList>
            <person name="Liu C."/>
            <person name="Sun Q."/>
        </authorList>
    </citation>
    <scope>NUCLEOTIDE SEQUENCE</scope>
    <source>
        <strain evidence="3">NSJ-15</strain>
    </source>
</reference>
<keyword evidence="4" id="KW-1185">Reference proteome</keyword>
<dbReference type="Gene3D" id="3.10.620.30">
    <property type="match status" value="1"/>
</dbReference>
<evidence type="ECO:0000256" key="1">
    <source>
        <dbReference type="SAM" id="MobiDB-lite"/>
    </source>
</evidence>
<feature type="domain" description="Transglutaminase-like" evidence="2">
    <location>
        <begin position="160"/>
        <end position="252"/>
    </location>
</feature>
<feature type="compositionally biased region" description="Low complexity" evidence="1">
    <location>
        <begin position="29"/>
        <end position="40"/>
    </location>
</feature>
<accession>A0A8J6P1W4</accession>
<protein>
    <recommendedName>
        <fullName evidence="2">Transglutaminase-like domain-containing protein</fullName>
    </recommendedName>
</protein>
<organism evidence="3 4">
    <name type="scientific">Massiliimalia timonensis</name>
    <dbReference type="NCBI Taxonomy" id="1987501"/>
    <lineage>
        <taxon>Bacteria</taxon>
        <taxon>Bacillati</taxon>
        <taxon>Bacillota</taxon>
        <taxon>Clostridia</taxon>
        <taxon>Eubacteriales</taxon>
        <taxon>Oscillospiraceae</taxon>
        <taxon>Massiliimalia</taxon>
    </lineage>
</organism>
<dbReference type="InterPro" id="IPR002931">
    <property type="entry name" value="Transglutaminase-like"/>
</dbReference>
<dbReference type="InterPro" id="IPR038765">
    <property type="entry name" value="Papain-like_cys_pep_sf"/>
</dbReference>
<dbReference type="Pfam" id="PF01841">
    <property type="entry name" value="Transglut_core"/>
    <property type="match status" value="1"/>
</dbReference>
<dbReference type="PROSITE" id="PS51257">
    <property type="entry name" value="PROKAR_LIPOPROTEIN"/>
    <property type="match status" value="1"/>
</dbReference>
<proteinExistence type="predicted"/>
<sequence>MGKWLTAGILSVMLLLGTGCTESPKKNTSMQESQGSSQSSTKLPQEETSKPYPFTFQPHVLSEEYKQAYGKKFEKSFYEFCDAVLAGEESFMCPDSETYYRIMEAAATCMPIADYYLEPQEHQPQNGVGKLEYSLERDAYLREVERFQQTVSDWITENLQEGDGDFEKVISLYSGFSQSVVYDYDALETEEWVDLSPYRALMKRQGICQEFVGAYAYLLMQVGVNSTGCGSLNRDHSAAHEWNMVQLDGKNYYLDTTFQNTTDPFGLQYFGMDEQRRDEAGDFDPADYNIANLNLYGAEDFPARDRSFAPLWSAVRYELDRKNKIVKYYTDYETEHAEEFSYAAWN</sequence>
<evidence type="ECO:0000259" key="2">
    <source>
        <dbReference type="Pfam" id="PF01841"/>
    </source>
</evidence>
<evidence type="ECO:0000313" key="4">
    <source>
        <dbReference type="Proteomes" id="UP000632659"/>
    </source>
</evidence>
<gene>
    <name evidence="3" type="ORF">H8702_09290</name>
</gene>
<dbReference type="AlphaFoldDB" id="A0A8J6P1W4"/>
<dbReference type="EMBL" id="JACRTL010000005">
    <property type="protein sequence ID" value="MBC8611299.1"/>
    <property type="molecule type" value="Genomic_DNA"/>
</dbReference>
<comment type="caution">
    <text evidence="3">The sequence shown here is derived from an EMBL/GenBank/DDBJ whole genome shotgun (WGS) entry which is preliminary data.</text>
</comment>
<dbReference type="Proteomes" id="UP000632659">
    <property type="component" value="Unassembled WGS sequence"/>
</dbReference>
<dbReference type="SUPFAM" id="SSF54001">
    <property type="entry name" value="Cysteine proteinases"/>
    <property type="match status" value="1"/>
</dbReference>
<name>A0A8J6P1W4_9FIRM</name>
<feature type="region of interest" description="Disordered" evidence="1">
    <location>
        <begin position="23"/>
        <end position="49"/>
    </location>
</feature>